<dbReference type="EMBL" id="JARRTL010000030">
    <property type="protein sequence ID" value="MEC0487325.1"/>
    <property type="molecule type" value="Genomic_DNA"/>
</dbReference>
<organism evidence="1 2">
    <name type="scientific">Bacillus glycinifermentans</name>
    <dbReference type="NCBI Taxonomy" id="1664069"/>
    <lineage>
        <taxon>Bacteria</taxon>
        <taxon>Bacillati</taxon>
        <taxon>Bacillota</taxon>
        <taxon>Bacilli</taxon>
        <taxon>Bacillales</taxon>
        <taxon>Bacillaceae</taxon>
        <taxon>Bacillus</taxon>
    </lineage>
</organism>
<protein>
    <submittedName>
        <fullName evidence="1">Uncharacterized protein</fullName>
    </submittedName>
</protein>
<gene>
    <name evidence="1" type="ORF">P8828_21465</name>
</gene>
<feature type="non-terminal residue" evidence="1">
    <location>
        <position position="1"/>
    </location>
</feature>
<dbReference type="Proteomes" id="UP001341297">
    <property type="component" value="Unassembled WGS sequence"/>
</dbReference>
<sequence length="256" mass="30986">IRGLTRFNENKEVVVLEGKVLTKEELENLAREMCFSLVEIGMDEANNKIEISNQQDFLDFHKHVENKLLFYYYDFEDKSDFTFPNEIPNEYKYRYPEPIRARMQMKIDEYKKLIDEADFSTPSRLNLFYVKDGFLFYNYAFNEDRDDLPDYDCLDYDEIAENVRQGFSVEELDEMDKKHREDIEKQIRELKEVIFADPKFKLASNLSKRKGYSKRYFEGKSTYLELLRYAGYRFPIDFIEEIYGEFKEEEKNLHKK</sequence>
<evidence type="ECO:0000313" key="2">
    <source>
        <dbReference type="Proteomes" id="UP001341297"/>
    </source>
</evidence>
<comment type="caution">
    <text evidence="1">The sequence shown here is derived from an EMBL/GenBank/DDBJ whole genome shotgun (WGS) entry which is preliminary data.</text>
</comment>
<reference evidence="1 2" key="1">
    <citation type="submission" date="2023-03" db="EMBL/GenBank/DDBJ databases">
        <title>Agriculturally important microbes genome sequencing.</title>
        <authorList>
            <person name="Dunlap C."/>
        </authorList>
    </citation>
    <scope>NUCLEOTIDE SEQUENCE [LARGE SCALE GENOMIC DNA]</scope>
    <source>
        <strain evidence="1 2">CBP-3203</strain>
    </source>
</reference>
<evidence type="ECO:0000313" key="1">
    <source>
        <dbReference type="EMBL" id="MEC0487325.1"/>
    </source>
</evidence>
<proteinExistence type="predicted"/>
<dbReference type="RefSeq" id="WP_206555223.1">
    <property type="nucleotide sequence ID" value="NZ_JARRTL010000030.1"/>
</dbReference>
<name>A0ABU6H8M1_9BACI</name>
<accession>A0ABU6H8M1</accession>
<keyword evidence="2" id="KW-1185">Reference proteome</keyword>